<feature type="region of interest" description="Disordered" evidence="1">
    <location>
        <begin position="1"/>
        <end position="67"/>
    </location>
</feature>
<accession>A0A024HD79</accession>
<sequence>MRIDGLSSYSVTPDSGSRPGTAVTPYRDVMREAEARREQPQPVSASQGFEQQAQARKVEAGNASSDSLPVSFGANLTYQMPLNSRAAQALASYSSTASLPLAANDGPEVLGIDLYA</sequence>
<feature type="compositionally biased region" description="Polar residues" evidence="1">
    <location>
        <begin position="41"/>
        <end position="54"/>
    </location>
</feature>
<dbReference type="AlphaFoldDB" id="A0A024HD79"/>
<evidence type="ECO:0000256" key="1">
    <source>
        <dbReference type="SAM" id="MobiDB-lite"/>
    </source>
</evidence>
<reference evidence="2 3" key="1">
    <citation type="submission" date="2013-03" db="EMBL/GenBank/DDBJ databases">
        <authorList>
            <person name="Linke B."/>
        </authorList>
    </citation>
    <scope>NUCLEOTIDE SEQUENCE [LARGE SCALE GENOMIC DNA]</scope>
    <source>
        <strain evidence="2 3">B13</strain>
    </source>
</reference>
<reference evidence="2 3" key="2">
    <citation type="submission" date="2014-05" db="EMBL/GenBank/DDBJ databases">
        <title>Genome sequence of the 3-chlorobenzoate degrading bacterium Pseudomonas knackmussii B13 shows multiple evidence for horizontal gene transfer.</title>
        <authorList>
            <person name="Miyazaki R."/>
            <person name="Bertelli C."/>
            <person name="Falquet L."/>
            <person name="Robinson-Rechavi M."/>
            <person name="Gharib W."/>
            <person name="Roy S."/>
            <person name="Van der Meer J.R."/>
        </authorList>
    </citation>
    <scope>NUCLEOTIDE SEQUENCE [LARGE SCALE GENOMIC DNA]</scope>
    <source>
        <strain evidence="2 3">B13</strain>
    </source>
</reference>
<dbReference type="PATRIC" id="fig|1301098.3.peg.1183"/>
<dbReference type="RefSeq" id="WP_043249816.1">
    <property type="nucleotide sequence ID" value="NZ_HG322950.1"/>
</dbReference>
<feature type="compositionally biased region" description="Basic and acidic residues" evidence="1">
    <location>
        <begin position="28"/>
        <end position="39"/>
    </location>
</feature>
<proteinExistence type="predicted"/>
<dbReference type="Proteomes" id="UP000025241">
    <property type="component" value="Chromosome I"/>
</dbReference>
<dbReference type="EMBL" id="HG322950">
    <property type="protein sequence ID" value="CDF82534.1"/>
    <property type="molecule type" value="Genomic_DNA"/>
</dbReference>
<dbReference type="HOGENOM" id="CLU_166848_0_0_6"/>
<dbReference type="STRING" id="1301098.PKB_1169"/>
<dbReference type="OrthoDB" id="7029568at2"/>
<organism evidence="2 3">
    <name type="scientific">Pseudomonas knackmussii (strain DSM 6978 / CCUG 54928 / LMG 23759 / B13)</name>
    <dbReference type="NCBI Taxonomy" id="1301098"/>
    <lineage>
        <taxon>Bacteria</taxon>
        <taxon>Pseudomonadati</taxon>
        <taxon>Pseudomonadota</taxon>
        <taxon>Gammaproteobacteria</taxon>
        <taxon>Pseudomonadales</taxon>
        <taxon>Pseudomonadaceae</taxon>
        <taxon>Pseudomonas</taxon>
    </lineage>
</organism>
<gene>
    <name evidence="2" type="ORF">PKB_1169</name>
</gene>
<name>A0A024HD79_PSEKB</name>
<keyword evidence="3" id="KW-1185">Reference proteome</keyword>
<evidence type="ECO:0000313" key="3">
    <source>
        <dbReference type="Proteomes" id="UP000025241"/>
    </source>
</evidence>
<dbReference type="KEGG" id="pkc:PKB_1169"/>
<protein>
    <submittedName>
        <fullName evidence="2">Uncharacterized protein</fullName>
    </submittedName>
</protein>
<evidence type="ECO:0000313" key="2">
    <source>
        <dbReference type="EMBL" id="CDF82534.1"/>
    </source>
</evidence>